<evidence type="ECO:0000256" key="1">
    <source>
        <dbReference type="SAM" id="MobiDB-lite"/>
    </source>
</evidence>
<name>A0A0A9W126_LYGHE</name>
<sequence>DWLAKAGTITSGSKRLKDGKNHVSFPGIQNGSAKQFANDYLDEVLQEAENEEREANKKSRDDWESGITFTAHPSRVGTVPGGEPSVPTVSEVDSEYEDESPSISYSSTTEGPQEET</sequence>
<feature type="region of interest" description="Disordered" evidence="1">
    <location>
        <begin position="1"/>
        <end position="31"/>
    </location>
</feature>
<evidence type="ECO:0000313" key="2">
    <source>
        <dbReference type="EMBL" id="JAG00148.1"/>
    </source>
</evidence>
<feature type="compositionally biased region" description="Polar residues" evidence="1">
    <location>
        <begin position="103"/>
        <end position="116"/>
    </location>
</feature>
<feature type="non-terminal residue" evidence="2">
    <location>
        <position position="1"/>
    </location>
</feature>
<organism evidence="2">
    <name type="scientific">Lygus hesperus</name>
    <name type="common">Western plant bug</name>
    <dbReference type="NCBI Taxonomy" id="30085"/>
    <lineage>
        <taxon>Eukaryota</taxon>
        <taxon>Metazoa</taxon>
        <taxon>Ecdysozoa</taxon>
        <taxon>Arthropoda</taxon>
        <taxon>Hexapoda</taxon>
        <taxon>Insecta</taxon>
        <taxon>Pterygota</taxon>
        <taxon>Neoptera</taxon>
        <taxon>Paraneoptera</taxon>
        <taxon>Hemiptera</taxon>
        <taxon>Heteroptera</taxon>
        <taxon>Panheteroptera</taxon>
        <taxon>Cimicomorpha</taxon>
        <taxon>Miridae</taxon>
        <taxon>Mirini</taxon>
        <taxon>Lygus</taxon>
    </lineage>
</organism>
<proteinExistence type="predicted"/>
<dbReference type="AlphaFoldDB" id="A0A0A9W126"/>
<accession>A0A0A9W126</accession>
<reference evidence="2" key="1">
    <citation type="journal article" date="2014" name="PLoS ONE">
        <title>Transcriptome-Based Identification of ABC Transporters in the Western Tarnished Plant Bug Lygus hesperus.</title>
        <authorList>
            <person name="Hull J.J."/>
            <person name="Chaney K."/>
            <person name="Geib S.M."/>
            <person name="Fabrick J.A."/>
            <person name="Brent C.S."/>
            <person name="Walsh D."/>
            <person name="Lavine L.C."/>
        </authorList>
    </citation>
    <scope>NUCLEOTIDE SEQUENCE</scope>
</reference>
<gene>
    <name evidence="2" type="primary">rlpA</name>
    <name evidence="2" type="ORF">CM83_3555</name>
</gene>
<feature type="compositionally biased region" description="Basic and acidic residues" evidence="1">
    <location>
        <begin position="53"/>
        <end position="63"/>
    </location>
</feature>
<protein>
    <submittedName>
        <fullName evidence="2">RlpA-like protein</fullName>
    </submittedName>
</protein>
<dbReference type="EMBL" id="GBHO01043456">
    <property type="protein sequence ID" value="JAG00148.1"/>
    <property type="molecule type" value="Transcribed_RNA"/>
</dbReference>
<reference evidence="2" key="2">
    <citation type="submission" date="2014-07" db="EMBL/GenBank/DDBJ databases">
        <authorList>
            <person name="Hull J."/>
        </authorList>
    </citation>
    <scope>NUCLEOTIDE SEQUENCE</scope>
</reference>
<feature type="region of interest" description="Disordered" evidence="1">
    <location>
        <begin position="47"/>
        <end position="116"/>
    </location>
</feature>